<dbReference type="PRINTS" id="PR00111">
    <property type="entry name" value="ABHYDROLASE"/>
</dbReference>
<evidence type="ECO:0000259" key="2">
    <source>
        <dbReference type="Pfam" id="PF00561"/>
    </source>
</evidence>
<dbReference type="Gene3D" id="3.40.50.1820">
    <property type="entry name" value="alpha/beta hydrolase"/>
    <property type="match status" value="1"/>
</dbReference>
<proteinExistence type="inferred from homology"/>
<dbReference type="eggNOG" id="COG0596">
    <property type="taxonomic scope" value="Bacteria"/>
</dbReference>
<comment type="similarity">
    <text evidence="1">Belongs to the AB hydrolase superfamily.</text>
</comment>
<dbReference type="InterPro" id="IPR000073">
    <property type="entry name" value="AB_hydrolase_1"/>
</dbReference>
<dbReference type="STRING" id="1484693.RS694_07880"/>
<gene>
    <name evidence="3" type="ORF">RS694_07880</name>
</gene>
<dbReference type="InterPro" id="IPR029058">
    <property type="entry name" value="AB_hydrolase_fold"/>
</dbReference>
<dbReference type="SUPFAM" id="SSF53474">
    <property type="entry name" value="alpha/beta-Hydrolases"/>
    <property type="match status" value="1"/>
</dbReference>
<dbReference type="Proteomes" id="UP000186110">
    <property type="component" value="Chromosome"/>
</dbReference>
<evidence type="ECO:0000256" key="1">
    <source>
        <dbReference type="ARBA" id="ARBA00008645"/>
    </source>
</evidence>
<dbReference type="GO" id="GO:0016787">
    <property type="term" value="F:hydrolase activity"/>
    <property type="evidence" value="ECO:0007669"/>
    <property type="project" value="UniProtKB-KW"/>
</dbReference>
<sequence>MDPLIKNHVTVLGPADAERTMVFVHGFGTDQTAWREVQAAFTAGCRIVLLDNVGGGSTPPEAFVQHHYLNLHRYAADLLDVCEALQIRNAVLVGHSVGAMISVLASLRQPERFSRLVLIGASPRYLNDTDYHGGFSKEDLNGLYSAMETSYAEWADQFAPAVMRNADRPGLSQHFAASIKSIPQERALTVLYSIFQSDHRADVKKVRHPTLLIHANEDLAVPLGVAHYLHQSIAGSQLAVVDATGHLPHISAPAAVVQAMQGFVAA</sequence>
<feature type="domain" description="AB hydrolase-1" evidence="2">
    <location>
        <begin position="20"/>
        <end position="253"/>
    </location>
</feature>
<accession>A0A1P8KFK7</accession>
<evidence type="ECO:0000313" key="4">
    <source>
        <dbReference type="Proteomes" id="UP000186110"/>
    </source>
</evidence>
<dbReference type="Pfam" id="PF00561">
    <property type="entry name" value="Abhydrolase_1"/>
    <property type="match status" value="1"/>
</dbReference>
<reference evidence="3 4" key="1">
    <citation type="submission" date="2017-01" db="EMBL/GenBank/DDBJ databases">
        <authorList>
            <person name="Mah S.A."/>
            <person name="Swanson W.J."/>
            <person name="Moy G.W."/>
            <person name="Vacquier V.D."/>
        </authorList>
    </citation>
    <scope>NUCLEOTIDE SEQUENCE [LARGE SCALE GENOMIC DNA]</scope>
    <source>
        <strain evidence="3 4">DSM 22694</strain>
    </source>
</reference>
<dbReference type="PANTHER" id="PTHR43039">
    <property type="entry name" value="ESTERASE-RELATED"/>
    <property type="match status" value="1"/>
</dbReference>
<dbReference type="EMBL" id="CP019239">
    <property type="protein sequence ID" value="APW44755.1"/>
    <property type="molecule type" value="Genomic_DNA"/>
</dbReference>
<protein>
    <submittedName>
        <fullName evidence="3">Alpha/beta hydrolase</fullName>
    </submittedName>
</protein>
<evidence type="ECO:0000313" key="3">
    <source>
        <dbReference type="EMBL" id="APW44755.1"/>
    </source>
</evidence>
<keyword evidence="3" id="KW-0378">Hydrolase</keyword>
<dbReference type="KEGG" id="rsb:RS694_07880"/>
<name>A0A1P8KFK7_9BURK</name>
<keyword evidence="4" id="KW-1185">Reference proteome</keyword>
<organism evidence="3 4">
    <name type="scientific">Rhodoferax saidenbachensis</name>
    <dbReference type="NCBI Taxonomy" id="1484693"/>
    <lineage>
        <taxon>Bacteria</taxon>
        <taxon>Pseudomonadati</taxon>
        <taxon>Pseudomonadota</taxon>
        <taxon>Betaproteobacteria</taxon>
        <taxon>Burkholderiales</taxon>
        <taxon>Comamonadaceae</taxon>
        <taxon>Rhodoferax</taxon>
    </lineage>
</organism>
<dbReference type="AlphaFoldDB" id="A0A1P8KFK7"/>